<feature type="compositionally biased region" description="Low complexity" evidence="1">
    <location>
        <begin position="305"/>
        <end position="322"/>
    </location>
</feature>
<dbReference type="EMBL" id="MCFH01000005">
    <property type="protein sequence ID" value="ORX57782.1"/>
    <property type="molecule type" value="Genomic_DNA"/>
</dbReference>
<dbReference type="OrthoDB" id="430476at2759"/>
<protein>
    <submittedName>
        <fullName evidence="2">Uncharacterized protein</fullName>
    </submittedName>
</protein>
<feature type="region of interest" description="Disordered" evidence="1">
    <location>
        <begin position="268"/>
        <end position="416"/>
    </location>
</feature>
<evidence type="ECO:0000313" key="2">
    <source>
        <dbReference type="EMBL" id="ORX57782.1"/>
    </source>
</evidence>
<keyword evidence="3" id="KW-1185">Reference proteome</keyword>
<feature type="region of interest" description="Disordered" evidence="1">
    <location>
        <begin position="239"/>
        <end position="258"/>
    </location>
</feature>
<reference evidence="2 3" key="1">
    <citation type="submission" date="2016-08" db="EMBL/GenBank/DDBJ databases">
        <title>Genomes of anaerobic fungi encode conserved fungal cellulosomes for biomass hydrolysis.</title>
        <authorList>
            <consortium name="DOE Joint Genome Institute"/>
            <person name="Haitjema C.H."/>
            <person name="Gilmore S.P."/>
            <person name="Henske J.K."/>
            <person name="Solomon K.V."/>
            <person name="De Groot R."/>
            <person name="Kuo A."/>
            <person name="Mondo S.J."/>
            <person name="Salamov A.A."/>
            <person name="Labutti K."/>
            <person name="Zhao Z."/>
            <person name="Chiniquy J."/>
            <person name="Barry K."/>
            <person name="Brewer H.M."/>
            <person name="Purvine S.O."/>
            <person name="Wright A.T."/>
            <person name="Boxma B."/>
            <person name="Van Alen T."/>
            <person name="Hackstein J.H."/>
            <person name="Baker S.E."/>
            <person name="Grigoriev I.V."/>
            <person name="O'Malley M.A."/>
        </authorList>
    </citation>
    <scope>NUCLEOTIDE SEQUENCE [LARGE SCALE GENOMIC DNA]</scope>
    <source>
        <strain evidence="3">finn</strain>
    </source>
</reference>
<reference evidence="2 3" key="2">
    <citation type="submission" date="2016-08" db="EMBL/GenBank/DDBJ databases">
        <title>Pervasive Adenine N6-methylation of Active Genes in Fungi.</title>
        <authorList>
            <consortium name="DOE Joint Genome Institute"/>
            <person name="Mondo S.J."/>
            <person name="Dannebaum R.O."/>
            <person name="Kuo R.C."/>
            <person name="Labutti K."/>
            <person name="Haridas S."/>
            <person name="Kuo A."/>
            <person name="Salamov A."/>
            <person name="Ahrendt S.R."/>
            <person name="Lipzen A."/>
            <person name="Sullivan W."/>
            <person name="Andreopoulos W.B."/>
            <person name="Clum A."/>
            <person name="Lindquist E."/>
            <person name="Daum C."/>
            <person name="Ramamoorthy G.K."/>
            <person name="Gryganskyi A."/>
            <person name="Culley D."/>
            <person name="Magnuson J.K."/>
            <person name="James T.Y."/>
            <person name="O'Malley M.A."/>
            <person name="Stajich J.E."/>
            <person name="Spatafora J.W."/>
            <person name="Visel A."/>
            <person name="Grigoriev I.V."/>
        </authorList>
    </citation>
    <scope>NUCLEOTIDE SEQUENCE [LARGE SCALE GENOMIC DNA]</scope>
    <source>
        <strain evidence="3">finn</strain>
    </source>
</reference>
<name>A0A1Y1VJ90_9FUNG</name>
<proteinExistence type="predicted"/>
<comment type="caution">
    <text evidence="2">The sequence shown here is derived from an EMBL/GenBank/DDBJ whole genome shotgun (WGS) entry which is preliminary data.</text>
</comment>
<sequence>MISILSHTTTSTKLNKKNFDNWYTKICRILREKGIKKYIESDFLNDLINENKKKQILGQPTIEIARHIKKDTQAIQIITNSLTSELISGIVNFQTSFRMMEKLKRDYIENYEGLAENLYLKLANIRASNLQESVKIIDKINKIFKQLDIAENPLKDNEKSKFLYSSISEDAIEHFNVHLANNYDKLCRYFKLSVHMKNIKDIPNYKSNISSLDLRNENDSENSFGNGNIRGYEIDHSHSHSQIYHTHSHSHSHPHMYSHTKKYKNKHTYGNIHSRSNSSSHSHHYSYHHSHTNTRSSSRSDSRSNSRSYSSSNPSSRSNSRTQLHELAHSSSTLSKSQEPNITIHSNRAEKHPSFSSHNNSSISLSNTSHSKHSNKEETTSLTDTNSKCKSKLQNKKSSRNNKYKHSKESSQLHVKNSYVNNNSSFYIVEKALASLEKKN</sequence>
<accession>A0A1Y1VJ90</accession>
<organism evidence="2 3">
    <name type="scientific">Piromyces finnis</name>
    <dbReference type="NCBI Taxonomy" id="1754191"/>
    <lineage>
        <taxon>Eukaryota</taxon>
        <taxon>Fungi</taxon>
        <taxon>Fungi incertae sedis</taxon>
        <taxon>Chytridiomycota</taxon>
        <taxon>Chytridiomycota incertae sedis</taxon>
        <taxon>Neocallimastigomycetes</taxon>
        <taxon>Neocallimastigales</taxon>
        <taxon>Neocallimastigaceae</taxon>
        <taxon>Piromyces</taxon>
    </lineage>
</organism>
<feature type="compositionally biased region" description="Low complexity" evidence="1">
    <location>
        <begin position="354"/>
        <end position="369"/>
    </location>
</feature>
<evidence type="ECO:0000313" key="3">
    <source>
        <dbReference type="Proteomes" id="UP000193719"/>
    </source>
</evidence>
<evidence type="ECO:0000256" key="1">
    <source>
        <dbReference type="SAM" id="MobiDB-lite"/>
    </source>
</evidence>
<feature type="compositionally biased region" description="Basic residues" evidence="1">
    <location>
        <begin position="246"/>
        <end position="258"/>
    </location>
</feature>
<dbReference type="Proteomes" id="UP000193719">
    <property type="component" value="Unassembled WGS sequence"/>
</dbReference>
<gene>
    <name evidence="2" type="ORF">BCR36DRAFT_402187</name>
</gene>
<feature type="compositionally biased region" description="Basic residues" evidence="1">
    <location>
        <begin position="389"/>
        <end position="406"/>
    </location>
</feature>
<feature type="compositionally biased region" description="Basic residues" evidence="1">
    <location>
        <begin position="281"/>
        <end position="292"/>
    </location>
</feature>
<feature type="compositionally biased region" description="Polar residues" evidence="1">
    <location>
        <begin position="329"/>
        <end position="346"/>
    </location>
</feature>
<dbReference type="AlphaFoldDB" id="A0A1Y1VJ90"/>